<name>A0ABX0R895_9GAMM</name>
<feature type="domain" description="Aminoglycoside phosphotransferase" evidence="1">
    <location>
        <begin position="49"/>
        <end position="236"/>
    </location>
</feature>
<gene>
    <name evidence="2" type="ORF">F3J40_03515</name>
</gene>
<dbReference type="Gene3D" id="3.90.1200.10">
    <property type="match status" value="1"/>
</dbReference>
<evidence type="ECO:0000313" key="2">
    <source>
        <dbReference type="EMBL" id="NIF20683.1"/>
    </source>
</evidence>
<dbReference type="RefSeq" id="WP_167012607.1">
    <property type="nucleotide sequence ID" value="NZ_VWXF01000001.1"/>
</dbReference>
<sequence>MEQLKKELAIVLGKSLSRVEPISEQPPARLYALYDEAGEPLPMMAKYYRHQGRAALEAKKLAMLGHEGLIQVPAVYGLVLSQQPPVHEMLLLERIKGISAEAASGDVSRRQQLFEQVVEGLLGWHRIQSHGLIGSVDSVQENNWPVWYRQSVEVLWATLGYLRPPFFTQEDRQILFRSRAQFKRLFNDFDDPAVMLHGNFRLSSIIKEPHSDLLLAMAEPGNILWGPREYELIYLSDQGVEGELLRLYLSHAPVDDGFMWRRWLYQLWSCVDSLVHSGEFDRARFDHARNQLLPWLG</sequence>
<keyword evidence="3" id="KW-1185">Reference proteome</keyword>
<protein>
    <submittedName>
        <fullName evidence="2">Phosphotransferase</fullName>
    </submittedName>
</protein>
<dbReference type="SUPFAM" id="SSF56112">
    <property type="entry name" value="Protein kinase-like (PK-like)"/>
    <property type="match status" value="1"/>
</dbReference>
<evidence type="ECO:0000259" key="1">
    <source>
        <dbReference type="Pfam" id="PF01636"/>
    </source>
</evidence>
<accession>A0ABX0R895</accession>
<dbReference type="Pfam" id="PF01636">
    <property type="entry name" value="APH"/>
    <property type="match status" value="1"/>
</dbReference>
<proteinExistence type="predicted"/>
<dbReference type="NCBIfam" id="NF007890">
    <property type="entry name" value="PRK10593.1"/>
    <property type="match status" value="1"/>
</dbReference>
<reference evidence="2 3" key="1">
    <citation type="journal article" date="2019" name="bioRxiv">
        <title>Bacteria contribute to plant secondary compound degradation in a generalist herbivore system.</title>
        <authorList>
            <person name="Francoeur C.B."/>
            <person name="Khadempour L."/>
            <person name="Moreira-Soto R.D."/>
            <person name="Gotting K."/>
            <person name="Book A.J."/>
            <person name="Pinto-Tomas A.A."/>
            <person name="Keefover-Ring K."/>
            <person name="Currie C.R."/>
        </authorList>
    </citation>
    <scope>NUCLEOTIDE SEQUENCE [LARGE SCALE GENOMIC DNA]</scope>
    <source>
        <strain evidence="2">Acro-835</strain>
    </source>
</reference>
<dbReference type="InterPro" id="IPR011009">
    <property type="entry name" value="Kinase-like_dom_sf"/>
</dbReference>
<evidence type="ECO:0000313" key="3">
    <source>
        <dbReference type="Proteomes" id="UP001515683"/>
    </source>
</evidence>
<dbReference type="Proteomes" id="UP001515683">
    <property type="component" value="Unassembled WGS sequence"/>
</dbReference>
<dbReference type="EMBL" id="VWXF01000001">
    <property type="protein sequence ID" value="NIF20683.1"/>
    <property type="molecule type" value="Genomic_DNA"/>
</dbReference>
<dbReference type="InterPro" id="IPR002575">
    <property type="entry name" value="Aminoglycoside_PTrfase"/>
</dbReference>
<comment type="caution">
    <text evidence="2">The sequence shown here is derived from an EMBL/GenBank/DDBJ whole genome shotgun (WGS) entry which is preliminary data.</text>
</comment>
<organism evidence="2 3">
    <name type="scientific">Candidatus Pantoea multigeneris</name>
    <dbReference type="NCBI Taxonomy" id="2608357"/>
    <lineage>
        <taxon>Bacteria</taxon>
        <taxon>Pseudomonadati</taxon>
        <taxon>Pseudomonadota</taxon>
        <taxon>Gammaproteobacteria</taxon>
        <taxon>Enterobacterales</taxon>
        <taxon>Erwiniaceae</taxon>
        <taxon>Pantoea</taxon>
    </lineage>
</organism>